<sequence length="46" mass="5259">MKIRDAPVEAARRALERTSLMHDPTNWRDAPSSPARRADDRSFPIP</sequence>
<name>A0A392UX53_9FABA</name>
<dbReference type="AlphaFoldDB" id="A0A392UX53"/>
<evidence type="ECO:0000313" key="3">
    <source>
        <dbReference type="Proteomes" id="UP000265520"/>
    </source>
</evidence>
<evidence type="ECO:0000313" key="2">
    <source>
        <dbReference type="EMBL" id="MCI80614.1"/>
    </source>
</evidence>
<evidence type="ECO:0000256" key="1">
    <source>
        <dbReference type="SAM" id="MobiDB-lite"/>
    </source>
</evidence>
<protein>
    <submittedName>
        <fullName evidence="2">Uncharacterized protein</fullName>
    </submittedName>
</protein>
<dbReference type="Proteomes" id="UP000265520">
    <property type="component" value="Unassembled WGS sequence"/>
</dbReference>
<feature type="non-terminal residue" evidence="2">
    <location>
        <position position="46"/>
    </location>
</feature>
<comment type="caution">
    <text evidence="2">The sequence shown here is derived from an EMBL/GenBank/DDBJ whole genome shotgun (WGS) entry which is preliminary data.</text>
</comment>
<keyword evidence="3" id="KW-1185">Reference proteome</keyword>
<feature type="compositionally biased region" description="Basic and acidic residues" evidence="1">
    <location>
        <begin position="1"/>
        <end position="20"/>
    </location>
</feature>
<proteinExistence type="predicted"/>
<accession>A0A392UX53</accession>
<gene>
    <name evidence="2" type="ORF">A2U01_0101885</name>
</gene>
<dbReference type="EMBL" id="LXQA010999564">
    <property type="protein sequence ID" value="MCI80614.1"/>
    <property type="molecule type" value="Genomic_DNA"/>
</dbReference>
<feature type="compositionally biased region" description="Basic and acidic residues" evidence="1">
    <location>
        <begin position="36"/>
        <end position="46"/>
    </location>
</feature>
<organism evidence="2 3">
    <name type="scientific">Trifolium medium</name>
    <dbReference type="NCBI Taxonomy" id="97028"/>
    <lineage>
        <taxon>Eukaryota</taxon>
        <taxon>Viridiplantae</taxon>
        <taxon>Streptophyta</taxon>
        <taxon>Embryophyta</taxon>
        <taxon>Tracheophyta</taxon>
        <taxon>Spermatophyta</taxon>
        <taxon>Magnoliopsida</taxon>
        <taxon>eudicotyledons</taxon>
        <taxon>Gunneridae</taxon>
        <taxon>Pentapetalae</taxon>
        <taxon>rosids</taxon>
        <taxon>fabids</taxon>
        <taxon>Fabales</taxon>
        <taxon>Fabaceae</taxon>
        <taxon>Papilionoideae</taxon>
        <taxon>50 kb inversion clade</taxon>
        <taxon>NPAAA clade</taxon>
        <taxon>Hologalegina</taxon>
        <taxon>IRL clade</taxon>
        <taxon>Trifolieae</taxon>
        <taxon>Trifolium</taxon>
    </lineage>
</organism>
<feature type="region of interest" description="Disordered" evidence="1">
    <location>
        <begin position="1"/>
        <end position="46"/>
    </location>
</feature>
<reference evidence="2 3" key="1">
    <citation type="journal article" date="2018" name="Front. Plant Sci.">
        <title>Red Clover (Trifolium pratense) and Zigzag Clover (T. medium) - A Picture of Genomic Similarities and Differences.</title>
        <authorList>
            <person name="Dluhosova J."/>
            <person name="Istvanek J."/>
            <person name="Nedelnik J."/>
            <person name="Repkova J."/>
        </authorList>
    </citation>
    <scope>NUCLEOTIDE SEQUENCE [LARGE SCALE GENOMIC DNA]</scope>
    <source>
        <strain evidence="3">cv. 10/8</strain>
        <tissue evidence="2">Leaf</tissue>
    </source>
</reference>